<dbReference type="EMBL" id="AJVK01013796">
    <property type="status" value="NOT_ANNOTATED_CDS"/>
    <property type="molecule type" value="Genomic_DNA"/>
</dbReference>
<dbReference type="SUPFAM" id="SSF55729">
    <property type="entry name" value="Acyl-CoA N-acyltransferases (Nat)"/>
    <property type="match status" value="1"/>
</dbReference>
<name>A0A1B0DBU7_PHLPP</name>
<evidence type="ECO:0000313" key="2">
    <source>
        <dbReference type="EnsemblMetazoa" id="PPAI005286-PA"/>
    </source>
</evidence>
<dbReference type="Gene3D" id="3.40.630.30">
    <property type="match status" value="1"/>
</dbReference>
<protein>
    <submittedName>
        <fullName evidence="2">Uncharacterized protein</fullName>
    </submittedName>
</protein>
<dbReference type="EMBL" id="AJVK01013797">
    <property type="status" value="NOT_ANNOTATED_CDS"/>
    <property type="molecule type" value="Genomic_DNA"/>
</dbReference>
<dbReference type="EnsemblMetazoa" id="PPAI005286-RA">
    <property type="protein sequence ID" value="PPAI005286-PA"/>
    <property type="gene ID" value="PPAI005286"/>
</dbReference>
<dbReference type="PANTHER" id="PTHR20958:SF9">
    <property type="entry name" value="RE58324P"/>
    <property type="match status" value="1"/>
</dbReference>
<dbReference type="GO" id="GO:0016747">
    <property type="term" value="F:acyltransferase activity, transferring groups other than amino-acyl groups"/>
    <property type="evidence" value="ECO:0007669"/>
    <property type="project" value="InterPro"/>
</dbReference>
<feature type="compositionally biased region" description="Basic and acidic residues" evidence="1">
    <location>
        <begin position="323"/>
        <end position="335"/>
    </location>
</feature>
<dbReference type="InterPro" id="IPR016181">
    <property type="entry name" value="Acyl_CoA_acyltransferase"/>
</dbReference>
<dbReference type="InterPro" id="IPR053225">
    <property type="entry name" value="Acyl-CoA_N-acyltransferase"/>
</dbReference>
<dbReference type="EMBL" id="AJVK01013798">
    <property type="status" value="NOT_ANNOTATED_CDS"/>
    <property type="molecule type" value="Genomic_DNA"/>
</dbReference>
<feature type="region of interest" description="Disordered" evidence="1">
    <location>
        <begin position="323"/>
        <end position="347"/>
    </location>
</feature>
<dbReference type="AlphaFoldDB" id="A0A1B0DBU7"/>
<proteinExistence type="predicted"/>
<dbReference type="Proteomes" id="UP000092462">
    <property type="component" value="Unassembled WGS sequence"/>
</dbReference>
<dbReference type="VEuPathDB" id="VectorBase:PPAPM1_009259"/>
<dbReference type="VEuPathDB" id="VectorBase:PPAI005286"/>
<sequence>MLYTISISIFDGNADTIFRYHPTLHHEAHRECHRRRHKLTVITCTNAQTPYLPRLRNTNHIFQSTKNQMEIIPEGKNFRLVQDNELPQILEVLEQYLPESLKFHQTVKTYLNDRVWQFYFYVSKNWPEEPICLHFPGCTLTECSGLVDRLFDLSLSRMFSDDLTVELLPSSEVEMRPLALENVKAIHDLYPASEIECIEVFEKLVSSLPGFGIFCVGSGELAAWMVQSYYGAMCSMQTKPEFRRKGYGIHLAQALTKLVVERGYKPFVVIRPENDASKSLYIKLGFERSFATVRATLSPNNDNVNGIPVRENGDHLEEIDVEFYRKDSNNPEDKATPQSSKTSEEVG</sequence>
<accession>A0A1B0DBU7</accession>
<dbReference type="InterPro" id="IPR000182">
    <property type="entry name" value="GNAT_dom"/>
</dbReference>
<dbReference type="PROSITE" id="PS51186">
    <property type="entry name" value="GNAT"/>
    <property type="match status" value="1"/>
</dbReference>
<organism evidence="2 3">
    <name type="scientific">Phlebotomus papatasi</name>
    <name type="common">Sandfly</name>
    <dbReference type="NCBI Taxonomy" id="29031"/>
    <lineage>
        <taxon>Eukaryota</taxon>
        <taxon>Metazoa</taxon>
        <taxon>Ecdysozoa</taxon>
        <taxon>Arthropoda</taxon>
        <taxon>Hexapoda</taxon>
        <taxon>Insecta</taxon>
        <taxon>Pterygota</taxon>
        <taxon>Neoptera</taxon>
        <taxon>Endopterygota</taxon>
        <taxon>Diptera</taxon>
        <taxon>Nematocera</taxon>
        <taxon>Psychodoidea</taxon>
        <taxon>Psychodidae</taxon>
        <taxon>Phlebotomus</taxon>
        <taxon>Phlebotomus</taxon>
    </lineage>
</organism>
<dbReference type="CDD" id="cd04301">
    <property type="entry name" value="NAT_SF"/>
    <property type="match status" value="1"/>
</dbReference>
<dbReference type="Pfam" id="PF08445">
    <property type="entry name" value="FR47"/>
    <property type="match status" value="1"/>
</dbReference>
<reference evidence="2" key="1">
    <citation type="submission" date="2022-08" db="UniProtKB">
        <authorList>
            <consortium name="EnsemblMetazoa"/>
        </authorList>
    </citation>
    <scope>IDENTIFICATION</scope>
    <source>
        <strain evidence="2">Israel</strain>
    </source>
</reference>
<dbReference type="InterPro" id="IPR013653">
    <property type="entry name" value="GCN5-like_dom"/>
</dbReference>
<dbReference type="PANTHER" id="PTHR20958">
    <property type="entry name" value="GLYCINE N-ACYLTRANSFERASE-LIKE PROTEIN"/>
    <property type="match status" value="1"/>
</dbReference>
<evidence type="ECO:0000313" key="3">
    <source>
        <dbReference type="Proteomes" id="UP000092462"/>
    </source>
</evidence>
<evidence type="ECO:0000256" key="1">
    <source>
        <dbReference type="SAM" id="MobiDB-lite"/>
    </source>
</evidence>
<keyword evidence="3" id="KW-1185">Reference proteome</keyword>